<proteinExistence type="predicted"/>
<feature type="compositionally biased region" description="Polar residues" evidence="1">
    <location>
        <begin position="98"/>
        <end position="114"/>
    </location>
</feature>
<dbReference type="Proteomes" id="UP000800040">
    <property type="component" value="Unassembled WGS sequence"/>
</dbReference>
<organism evidence="2 3">
    <name type="scientific">Decorospora gaudefroyi</name>
    <dbReference type="NCBI Taxonomy" id="184978"/>
    <lineage>
        <taxon>Eukaryota</taxon>
        <taxon>Fungi</taxon>
        <taxon>Dikarya</taxon>
        <taxon>Ascomycota</taxon>
        <taxon>Pezizomycotina</taxon>
        <taxon>Dothideomycetes</taxon>
        <taxon>Pleosporomycetidae</taxon>
        <taxon>Pleosporales</taxon>
        <taxon>Pleosporineae</taxon>
        <taxon>Pleosporaceae</taxon>
        <taxon>Decorospora</taxon>
    </lineage>
</organism>
<feature type="compositionally biased region" description="Polar residues" evidence="1">
    <location>
        <begin position="362"/>
        <end position="376"/>
    </location>
</feature>
<feature type="region of interest" description="Disordered" evidence="1">
    <location>
        <begin position="175"/>
        <end position="231"/>
    </location>
</feature>
<dbReference type="AlphaFoldDB" id="A0A6A5K908"/>
<dbReference type="EMBL" id="ML975312">
    <property type="protein sequence ID" value="KAF1833808.1"/>
    <property type="molecule type" value="Genomic_DNA"/>
</dbReference>
<evidence type="ECO:0000313" key="2">
    <source>
        <dbReference type="EMBL" id="KAF1833808.1"/>
    </source>
</evidence>
<keyword evidence="3" id="KW-1185">Reference proteome</keyword>
<evidence type="ECO:0008006" key="4">
    <source>
        <dbReference type="Google" id="ProtNLM"/>
    </source>
</evidence>
<feature type="compositionally biased region" description="Polar residues" evidence="1">
    <location>
        <begin position="187"/>
        <end position="224"/>
    </location>
</feature>
<accession>A0A6A5K908</accession>
<dbReference type="OrthoDB" id="3439209at2759"/>
<feature type="region of interest" description="Disordered" evidence="1">
    <location>
        <begin position="83"/>
        <end position="114"/>
    </location>
</feature>
<feature type="compositionally biased region" description="Low complexity" evidence="1">
    <location>
        <begin position="294"/>
        <end position="308"/>
    </location>
</feature>
<gene>
    <name evidence="2" type="ORF">BDW02DRAFT_648109</name>
</gene>
<sequence length="518" mass="57591">MSQAPLHRQHSFEELDILSPLLSQPPSSLHYNHQAFEDAHQFGNLGDCHAIMQPMLVSDPLTESSTVYQQLGQYGPDRYMSSHALAPQQASPEDCKPSITTSANSSSPNQNFHGLPVVTSSFDWQYAIQQTESYTVPGSDGHYRQNHDLAYNPIAAQNTVVKGLGEYENQASWVPSGLSGMPRGITANGSDVDTNTSTSPKSYSSDDFDNTYSPGPVSDQSSPAGNWHGYPISPPNSALPLSHYGPYTAQKTENAVKFDLSGDPQMSMSMAMAVAPSERFRRQGDASFPSFGEAQQSGSKYSYSQASSPTTSPWYSPNYLHESTALPIRPGDSQGRNPHSTSDSSTSSPSNDRRTQHRSDPWNGSHTDASTQHQMQARFQVSRSCHAQAQREHNDNLLVEGKKKGWTYKEIKQKMVGEQPAESTLRGRYRSLTKARKDRVRKPVWAKVDIELLNKTVQHEFDRIEGNLQNPYSVSFDQKLSKVPWKKVAEYINDNGGTYHFGNSTCKRKWLELHPGRK</sequence>
<reference evidence="2" key="1">
    <citation type="submission" date="2020-01" db="EMBL/GenBank/DDBJ databases">
        <authorList>
            <consortium name="DOE Joint Genome Institute"/>
            <person name="Haridas S."/>
            <person name="Albert R."/>
            <person name="Binder M."/>
            <person name="Bloem J."/>
            <person name="Labutti K."/>
            <person name="Salamov A."/>
            <person name="Andreopoulos B."/>
            <person name="Baker S.E."/>
            <person name="Barry K."/>
            <person name="Bills G."/>
            <person name="Bluhm B.H."/>
            <person name="Cannon C."/>
            <person name="Castanera R."/>
            <person name="Culley D.E."/>
            <person name="Daum C."/>
            <person name="Ezra D."/>
            <person name="Gonzalez J.B."/>
            <person name="Henrissat B."/>
            <person name="Kuo A."/>
            <person name="Liang C."/>
            <person name="Lipzen A."/>
            <person name="Lutzoni F."/>
            <person name="Magnuson J."/>
            <person name="Mondo S."/>
            <person name="Nolan M."/>
            <person name="Ohm R."/>
            <person name="Pangilinan J."/>
            <person name="Park H.-J."/>
            <person name="Ramirez L."/>
            <person name="Alfaro M."/>
            <person name="Sun H."/>
            <person name="Tritt A."/>
            <person name="Yoshinaga Y."/>
            <person name="Zwiers L.-H."/>
            <person name="Turgeon B.G."/>
            <person name="Goodwin S.B."/>
            <person name="Spatafora J.W."/>
            <person name="Crous P.W."/>
            <person name="Grigoriev I.V."/>
        </authorList>
    </citation>
    <scope>NUCLEOTIDE SEQUENCE</scope>
    <source>
        <strain evidence="2">P77</strain>
    </source>
</reference>
<protein>
    <recommendedName>
        <fullName evidence="4">Myb-like domain-containing protein</fullName>
    </recommendedName>
</protein>
<name>A0A6A5K908_9PLEO</name>
<evidence type="ECO:0000313" key="3">
    <source>
        <dbReference type="Proteomes" id="UP000800040"/>
    </source>
</evidence>
<feature type="region of interest" description="Disordered" evidence="1">
    <location>
        <begin position="280"/>
        <end position="376"/>
    </location>
</feature>
<feature type="compositionally biased region" description="Low complexity" evidence="1">
    <location>
        <begin position="337"/>
        <end position="350"/>
    </location>
</feature>
<evidence type="ECO:0000256" key="1">
    <source>
        <dbReference type="SAM" id="MobiDB-lite"/>
    </source>
</evidence>
<feature type="compositionally biased region" description="Basic and acidic residues" evidence="1">
    <location>
        <begin position="351"/>
        <end position="360"/>
    </location>
</feature>